<dbReference type="InterPro" id="IPR006140">
    <property type="entry name" value="D-isomer_DH_NAD-bd"/>
</dbReference>
<organism evidence="7 8">
    <name type="scientific">Alkalicoccobacillus porphyridii</name>
    <dbReference type="NCBI Taxonomy" id="2597270"/>
    <lineage>
        <taxon>Bacteria</taxon>
        <taxon>Bacillati</taxon>
        <taxon>Bacillota</taxon>
        <taxon>Bacilli</taxon>
        <taxon>Bacillales</taxon>
        <taxon>Bacillaceae</taxon>
        <taxon>Alkalicoccobacillus</taxon>
    </lineage>
</organism>
<sequence length="321" mass="35567">MVALSNEEVFKMKKYKILLKEHIDKNALEILKESCTITDDFDEIENVDAIIIRAEKVTREMIAKAKKLKVIGKHGVGYDSIDIQASKEFGIDVVYTPIANIQSVGELIIALMMNTARNVSLSFERGKKNLNKTIAPKELIGYQLNHKKLGIVGAGKINRIAANIAKVGFNMEVLAYDPFISEEDCNELGFKKAQSLEWVMETSDFISISVPLTGDTKHLINKTMLDLMKSSAILINTSRGGVVDEDALYHALYNKSIFAAASDVFVNEPPTHENKLLSLDNFVATPHVGANTHEAMELMGSTVVNEVLLVLNGRTPNYRVL</sequence>
<comment type="similarity">
    <text evidence="1 4">Belongs to the D-isomer specific 2-hydroxyacid dehydrogenase family.</text>
</comment>
<dbReference type="Proteomes" id="UP000318521">
    <property type="component" value="Unassembled WGS sequence"/>
</dbReference>
<feature type="domain" description="D-isomer specific 2-hydroxyacid dehydrogenase catalytic" evidence="5">
    <location>
        <begin position="29"/>
        <end position="320"/>
    </location>
</feature>
<dbReference type="SUPFAM" id="SSF51735">
    <property type="entry name" value="NAD(P)-binding Rossmann-fold domains"/>
    <property type="match status" value="1"/>
</dbReference>
<dbReference type="InterPro" id="IPR050857">
    <property type="entry name" value="D-2-hydroxyacid_DH"/>
</dbReference>
<protein>
    <submittedName>
        <fullName evidence="7">Hydroxyacid dehydrogenase</fullName>
    </submittedName>
</protein>
<evidence type="ECO:0000313" key="8">
    <source>
        <dbReference type="Proteomes" id="UP000318521"/>
    </source>
</evidence>
<name>A0A553ZX23_9BACI</name>
<dbReference type="GO" id="GO:0016616">
    <property type="term" value="F:oxidoreductase activity, acting on the CH-OH group of donors, NAD or NADP as acceptor"/>
    <property type="evidence" value="ECO:0007669"/>
    <property type="project" value="InterPro"/>
</dbReference>
<dbReference type="InterPro" id="IPR029753">
    <property type="entry name" value="D-isomer_DH_CS"/>
</dbReference>
<keyword evidence="3" id="KW-0520">NAD</keyword>
<dbReference type="EMBL" id="VLXZ01000008">
    <property type="protein sequence ID" value="TSB45896.1"/>
    <property type="molecule type" value="Genomic_DNA"/>
</dbReference>
<dbReference type="AlphaFoldDB" id="A0A553ZX23"/>
<dbReference type="OrthoDB" id="9805416at2"/>
<evidence type="ECO:0000256" key="1">
    <source>
        <dbReference type="ARBA" id="ARBA00005854"/>
    </source>
</evidence>
<dbReference type="Pfam" id="PF02826">
    <property type="entry name" value="2-Hacid_dh_C"/>
    <property type="match status" value="1"/>
</dbReference>
<feature type="domain" description="D-isomer specific 2-hydroxyacid dehydrogenase NAD-binding" evidence="6">
    <location>
        <begin position="109"/>
        <end position="289"/>
    </location>
</feature>
<reference evidence="7 8" key="1">
    <citation type="submission" date="2019-07" db="EMBL/GenBank/DDBJ databases">
        <authorList>
            <person name="Park Y.J."/>
            <person name="Jeong S.E."/>
            <person name="Jung H.S."/>
        </authorList>
    </citation>
    <scope>NUCLEOTIDE SEQUENCE [LARGE SCALE GENOMIC DNA]</scope>
    <source>
        <strain evidence="8">P16(2019)</strain>
    </source>
</reference>
<dbReference type="PROSITE" id="PS00671">
    <property type="entry name" value="D_2_HYDROXYACID_DH_3"/>
    <property type="match status" value="1"/>
</dbReference>
<keyword evidence="8" id="KW-1185">Reference proteome</keyword>
<dbReference type="InterPro" id="IPR036291">
    <property type="entry name" value="NAD(P)-bd_dom_sf"/>
</dbReference>
<comment type="caution">
    <text evidence="7">The sequence shown here is derived from an EMBL/GenBank/DDBJ whole genome shotgun (WGS) entry which is preliminary data.</text>
</comment>
<evidence type="ECO:0000256" key="3">
    <source>
        <dbReference type="ARBA" id="ARBA00023027"/>
    </source>
</evidence>
<evidence type="ECO:0000313" key="7">
    <source>
        <dbReference type="EMBL" id="TSB45896.1"/>
    </source>
</evidence>
<dbReference type="Gene3D" id="3.40.50.720">
    <property type="entry name" value="NAD(P)-binding Rossmann-like Domain"/>
    <property type="match status" value="2"/>
</dbReference>
<dbReference type="GO" id="GO:0051287">
    <property type="term" value="F:NAD binding"/>
    <property type="evidence" value="ECO:0007669"/>
    <property type="project" value="InterPro"/>
</dbReference>
<dbReference type="Pfam" id="PF00389">
    <property type="entry name" value="2-Hacid_dh"/>
    <property type="match status" value="1"/>
</dbReference>
<proteinExistence type="inferred from homology"/>
<evidence type="ECO:0000259" key="6">
    <source>
        <dbReference type="Pfam" id="PF02826"/>
    </source>
</evidence>
<evidence type="ECO:0000256" key="4">
    <source>
        <dbReference type="RuleBase" id="RU003719"/>
    </source>
</evidence>
<dbReference type="CDD" id="cd12173">
    <property type="entry name" value="PGDH_4"/>
    <property type="match status" value="1"/>
</dbReference>
<accession>A0A553ZX23</accession>
<dbReference type="PANTHER" id="PTHR42789">
    <property type="entry name" value="D-ISOMER SPECIFIC 2-HYDROXYACID DEHYDROGENASE FAMILY PROTEIN (AFU_ORTHOLOGUE AFUA_6G10090)"/>
    <property type="match status" value="1"/>
</dbReference>
<dbReference type="FunFam" id="3.40.50.720:FF:000203">
    <property type="entry name" value="D-3-phosphoglycerate dehydrogenase (SerA)"/>
    <property type="match status" value="1"/>
</dbReference>
<evidence type="ECO:0000259" key="5">
    <source>
        <dbReference type="Pfam" id="PF00389"/>
    </source>
</evidence>
<keyword evidence="2 4" id="KW-0560">Oxidoreductase</keyword>
<dbReference type="PANTHER" id="PTHR42789:SF1">
    <property type="entry name" value="D-ISOMER SPECIFIC 2-HYDROXYACID DEHYDROGENASE FAMILY PROTEIN (AFU_ORTHOLOGUE AFUA_6G10090)"/>
    <property type="match status" value="1"/>
</dbReference>
<gene>
    <name evidence="7" type="ORF">FN960_13345</name>
</gene>
<dbReference type="SUPFAM" id="SSF52283">
    <property type="entry name" value="Formate/glycerate dehydrogenase catalytic domain-like"/>
    <property type="match status" value="1"/>
</dbReference>
<dbReference type="InterPro" id="IPR006139">
    <property type="entry name" value="D-isomer_2_OHA_DH_cat_dom"/>
</dbReference>
<evidence type="ECO:0000256" key="2">
    <source>
        <dbReference type="ARBA" id="ARBA00023002"/>
    </source>
</evidence>